<evidence type="ECO:0000313" key="4">
    <source>
        <dbReference type="Proteomes" id="UP000194853"/>
    </source>
</evidence>
<evidence type="ECO:0000313" key="3">
    <source>
        <dbReference type="EMBL" id="OUB63529.1"/>
    </source>
</evidence>
<organism evidence="3 4">
    <name type="scientific">Bacillus thuringiensis subsp. jegathesan</name>
    <dbReference type="NCBI Taxonomy" id="56955"/>
    <lineage>
        <taxon>Bacteria</taxon>
        <taxon>Bacillati</taxon>
        <taxon>Bacillota</taxon>
        <taxon>Bacilli</taxon>
        <taxon>Bacillales</taxon>
        <taxon>Bacillaceae</taxon>
        <taxon>Bacillus</taxon>
        <taxon>Bacillus cereus group</taxon>
    </lineage>
</organism>
<dbReference type="Proteomes" id="UP000194853">
    <property type="component" value="Unassembled WGS sequence"/>
</dbReference>
<dbReference type="AlphaFoldDB" id="A0A9X6M146"/>
<comment type="caution">
    <text evidence="3">The sequence shown here is derived from an EMBL/GenBank/DDBJ whole genome shotgun (WGS) entry which is preliminary data.</text>
</comment>
<gene>
    <name evidence="3" type="ORF">BK750_20090</name>
</gene>
<feature type="signal peptide" evidence="2">
    <location>
        <begin position="1"/>
        <end position="21"/>
    </location>
</feature>
<feature type="region of interest" description="Disordered" evidence="1">
    <location>
        <begin position="22"/>
        <end position="49"/>
    </location>
</feature>
<dbReference type="RefSeq" id="WP_086404374.1">
    <property type="nucleotide sequence ID" value="NZ_MOOS01000150.1"/>
</dbReference>
<accession>A0A9X6M146</accession>
<evidence type="ECO:0000256" key="1">
    <source>
        <dbReference type="SAM" id="MobiDB-lite"/>
    </source>
</evidence>
<evidence type="ECO:0000256" key="2">
    <source>
        <dbReference type="SAM" id="SignalP"/>
    </source>
</evidence>
<protein>
    <submittedName>
        <fullName evidence="3">Complement C1q protein</fullName>
    </submittedName>
</protein>
<proteinExistence type="predicted"/>
<feature type="chain" id="PRO_5040751955" evidence="2">
    <location>
        <begin position="22"/>
        <end position="49"/>
    </location>
</feature>
<dbReference type="EMBL" id="MOOS01000150">
    <property type="protein sequence ID" value="OUB63529.1"/>
    <property type="molecule type" value="Genomic_DNA"/>
</dbReference>
<sequence>MKKILALLPILLMAGMFTFSADKQKEEPKQDAPKTTVQRMMVDPGGGGL</sequence>
<reference evidence="3 4" key="1">
    <citation type="submission" date="2016-10" db="EMBL/GenBank/DDBJ databases">
        <title>Comparative genomics of Bacillus thuringiensis reveals a path to pathogens against multiple invertebrate hosts.</title>
        <authorList>
            <person name="Zheng J."/>
            <person name="Gao Q."/>
            <person name="Liu H."/>
            <person name="Peng D."/>
            <person name="Ruan L."/>
            <person name="Sun M."/>
        </authorList>
    </citation>
    <scope>NUCLEOTIDE SEQUENCE [LARGE SCALE GENOMIC DNA]</scope>
    <source>
        <strain evidence="3">BGSC 4CF1</strain>
    </source>
</reference>
<feature type="compositionally biased region" description="Basic and acidic residues" evidence="1">
    <location>
        <begin position="22"/>
        <end position="32"/>
    </location>
</feature>
<keyword evidence="2" id="KW-0732">Signal</keyword>
<name>A0A9X6M146_BACTJ</name>